<keyword evidence="1" id="KW-0472">Membrane</keyword>
<organism evidence="2 3">
    <name type="scientific">Candidatus Blackburnbacteria bacterium RIFCSPLOWO2_01_FULL_40_20</name>
    <dbReference type="NCBI Taxonomy" id="1797519"/>
    <lineage>
        <taxon>Bacteria</taxon>
        <taxon>Candidatus Blackburniibacteriota</taxon>
    </lineage>
</organism>
<feature type="transmembrane region" description="Helical" evidence="1">
    <location>
        <begin position="52"/>
        <end position="70"/>
    </location>
</feature>
<name>A0A1G1VFU4_9BACT</name>
<keyword evidence="1" id="KW-1133">Transmembrane helix</keyword>
<sequence>MPELYTSGNKNISQDAAPHNPLASFCLRPEKIKFETQEAQEKVILFLRQHPIVNIPWIVIVIVLFFAPRVLEFFPLLTFLPERFQQAALILWYLVLMAFALEKALAWFFNVYIITDERIIDVDFHNLIYKEVSDAKIDKIQEVKHTMGGVAGVMFNYGNIYIQTAGAQPSFDFESVPNPSGVTKILQELRTEEEIEAIEGRVR</sequence>
<protein>
    <recommendedName>
        <fullName evidence="4">DUF304 domain-containing protein</fullName>
    </recommendedName>
</protein>
<keyword evidence="1" id="KW-0812">Transmembrane</keyword>
<accession>A0A1G1VFU4</accession>
<feature type="transmembrane region" description="Helical" evidence="1">
    <location>
        <begin position="90"/>
        <end position="109"/>
    </location>
</feature>
<proteinExistence type="predicted"/>
<evidence type="ECO:0000256" key="1">
    <source>
        <dbReference type="SAM" id="Phobius"/>
    </source>
</evidence>
<dbReference type="AlphaFoldDB" id="A0A1G1VFU4"/>
<dbReference type="EMBL" id="MHCC01000001">
    <property type="protein sequence ID" value="OGY14298.1"/>
    <property type="molecule type" value="Genomic_DNA"/>
</dbReference>
<evidence type="ECO:0008006" key="4">
    <source>
        <dbReference type="Google" id="ProtNLM"/>
    </source>
</evidence>
<gene>
    <name evidence="2" type="ORF">A3A77_02380</name>
</gene>
<reference evidence="2 3" key="1">
    <citation type="journal article" date="2016" name="Nat. Commun.">
        <title>Thousands of microbial genomes shed light on interconnected biogeochemical processes in an aquifer system.</title>
        <authorList>
            <person name="Anantharaman K."/>
            <person name="Brown C.T."/>
            <person name="Hug L.A."/>
            <person name="Sharon I."/>
            <person name="Castelle C.J."/>
            <person name="Probst A.J."/>
            <person name="Thomas B.C."/>
            <person name="Singh A."/>
            <person name="Wilkins M.J."/>
            <person name="Karaoz U."/>
            <person name="Brodie E.L."/>
            <person name="Williams K.H."/>
            <person name="Hubbard S.S."/>
            <person name="Banfield J.F."/>
        </authorList>
    </citation>
    <scope>NUCLEOTIDE SEQUENCE [LARGE SCALE GENOMIC DNA]</scope>
</reference>
<comment type="caution">
    <text evidence="2">The sequence shown here is derived from an EMBL/GenBank/DDBJ whole genome shotgun (WGS) entry which is preliminary data.</text>
</comment>
<evidence type="ECO:0000313" key="2">
    <source>
        <dbReference type="EMBL" id="OGY14298.1"/>
    </source>
</evidence>
<dbReference type="Proteomes" id="UP000178659">
    <property type="component" value="Unassembled WGS sequence"/>
</dbReference>
<evidence type="ECO:0000313" key="3">
    <source>
        <dbReference type="Proteomes" id="UP000178659"/>
    </source>
</evidence>